<keyword evidence="1" id="KW-0862">Zinc</keyword>
<dbReference type="GO" id="GO:0003676">
    <property type="term" value="F:nucleic acid binding"/>
    <property type="evidence" value="ECO:0007669"/>
    <property type="project" value="InterPro"/>
</dbReference>
<dbReference type="EMBL" id="CAJVCH010247216">
    <property type="protein sequence ID" value="CAG7733338.1"/>
    <property type="molecule type" value="Genomic_DNA"/>
</dbReference>
<protein>
    <recommendedName>
        <fullName evidence="6">Pro-Pol polyprotein</fullName>
    </recommendedName>
</protein>
<feature type="domain" description="Integrase catalytic" evidence="3">
    <location>
        <begin position="880"/>
        <end position="1073"/>
    </location>
</feature>
<evidence type="ECO:0000256" key="1">
    <source>
        <dbReference type="PROSITE-ProRule" id="PRU00047"/>
    </source>
</evidence>
<evidence type="ECO:0000313" key="4">
    <source>
        <dbReference type="EMBL" id="CAG7733338.1"/>
    </source>
</evidence>
<dbReference type="SMART" id="SM00343">
    <property type="entry name" value="ZnF_C2HC"/>
    <property type="match status" value="1"/>
</dbReference>
<dbReference type="InterPro" id="IPR005312">
    <property type="entry name" value="DUF1759"/>
</dbReference>
<dbReference type="PROSITE" id="PS50994">
    <property type="entry name" value="INTEGRASE"/>
    <property type="match status" value="1"/>
</dbReference>
<evidence type="ECO:0000259" key="2">
    <source>
        <dbReference type="PROSITE" id="PS50158"/>
    </source>
</evidence>
<dbReference type="PROSITE" id="PS50158">
    <property type="entry name" value="ZF_CCHC"/>
    <property type="match status" value="1"/>
</dbReference>
<keyword evidence="1" id="KW-0863">Zinc-finger</keyword>
<dbReference type="Pfam" id="PF05380">
    <property type="entry name" value="Peptidase_A17"/>
    <property type="match status" value="1"/>
</dbReference>
<dbReference type="InterPro" id="IPR040676">
    <property type="entry name" value="DUF5641"/>
</dbReference>
<dbReference type="InterPro" id="IPR008042">
    <property type="entry name" value="Retrotrans_Pao"/>
</dbReference>
<dbReference type="PANTHER" id="PTHR47331">
    <property type="entry name" value="PHD-TYPE DOMAIN-CONTAINING PROTEIN"/>
    <property type="match status" value="1"/>
</dbReference>
<dbReference type="AlphaFoldDB" id="A0A8J2P057"/>
<reference evidence="4" key="1">
    <citation type="submission" date="2021-06" db="EMBL/GenBank/DDBJ databases">
        <authorList>
            <person name="Hodson N. C."/>
            <person name="Mongue J. A."/>
            <person name="Jaron S. K."/>
        </authorList>
    </citation>
    <scope>NUCLEOTIDE SEQUENCE</scope>
</reference>
<feature type="domain" description="CCHC-type" evidence="2">
    <location>
        <begin position="387"/>
        <end position="401"/>
    </location>
</feature>
<sequence>MEDLRRQRAPIRRGFTKAVKTLEEELENEHKTRISVQQMYNRAIYQRDQLNNLDRKMDLALLEAQASEEEMTEEYDAVTEFVNRFSDVDVQVREYFDLLACGTEYDVQSSQRNCNQKNQYRLPKLEFKKFSGEAKDWLGFWSQFRQIDNNASLAPEDKFQYLIQSTVEGSKARDVVESFPPSSENYPKVITYFKERFGKEEILLEVYVRELLKLVLKNVMHGNDNSSISTLYDRLETQLRALDTLGVTSDKFAAMLYPLVESCLPEDVLRAWERNRGQEYEHPETKKDRLSLLMEFLKREVDGEVRISMARTGFGVDSTDMKRIKPKYKHKVADEIPTATELFSGQQTLPKIACIFCDKVHPSQDCFKAPKLSLDEKRKIMQDKKACFVCLKPGHISKKCRANVRCPVCEKKHYIALCPDIPKNKVEGEKKPIVDGTVSMQDLEQAAMDYFQKSTTRLPDGRFEVSLPWIEGHPALPSHEDMSLRRLLSATRKLESLGRFDDYQKVFDDWLVNGIIEEVPKHETDNSGHYLPHRAVIKESSETTKIRPVFDASAKMKGGTSLNDCLEKGRNLLELIPKIILGFRLNQIGLTSDVEKAFLQISVKREERDFLRFLWWEKGTKIVKKYRHCRVVFGVSSSPFLLAASLKTLLENVPEDLVDFAKHLLTSLYVDNCVTSLTSMSEVQHFIRKAMHMMSAAKFNLRGWLWNDDTQPEKTIPVLGLLWNVKKDVISLDLRDISADDMERTTKRKVLSFAHKLFDPIGFSSPVALYPKILLQEAWKLKIGWDTALPEELSTRFSHWRSELLLLKEVSIPRWVFERVSDKNGWSLHTFTDASKHAYAAAVFIRAESEIGVSVQLLQAKSRVSPVKQVTIPSKLEAIPAPLPIKRVRDAAVFEVVGIDLAGPLYLKDRPKAWVVLYTCAVYRAVHFELVSSLSTESFLQSLRRFISRRGRPCTIYSDNGTNFIGTANLWKNVDWERIRKSEYGSSHVIQPITWVFNPPSAPWWGGWWERIVRILKQVLRKVLGRACLDFEEMMTVLCDSEAVVNSRPLTYISDDIDDFIPLTPSMFLQEIREVGIPDMDSIDAETLNKRVKYRQKVRQHFRVRFRSEYLGMLMPIKKIRGVDEAIKPGDVVLVGSDNSKRVNWPMARVLEVFPGKDGVIRVAKVKTLTGEIVRPIQRLYPFEVSKEEREILVAEPEVDKELPSGLESDDVTPPVKMSRFGRKIKPPKRIC</sequence>
<evidence type="ECO:0000313" key="5">
    <source>
        <dbReference type="Proteomes" id="UP000708208"/>
    </source>
</evidence>
<dbReference type="Proteomes" id="UP000708208">
    <property type="component" value="Unassembled WGS sequence"/>
</dbReference>
<organism evidence="4 5">
    <name type="scientific">Allacma fusca</name>
    <dbReference type="NCBI Taxonomy" id="39272"/>
    <lineage>
        <taxon>Eukaryota</taxon>
        <taxon>Metazoa</taxon>
        <taxon>Ecdysozoa</taxon>
        <taxon>Arthropoda</taxon>
        <taxon>Hexapoda</taxon>
        <taxon>Collembola</taxon>
        <taxon>Symphypleona</taxon>
        <taxon>Sminthuridae</taxon>
        <taxon>Allacma</taxon>
    </lineage>
</organism>
<dbReference type="OrthoDB" id="416987at2759"/>
<accession>A0A8J2P057</accession>
<dbReference type="InterPro" id="IPR001584">
    <property type="entry name" value="Integrase_cat-core"/>
</dbReference>
<evidence type="ECO:0000259" key="3">
    <source>
        <dbReference type="PROSITE" id="PS50994"/>
    </source>
</evidence>
<dbReference type="GO" id="GO:0008270">
    <property type="term" value="F:zinc ion binding"/>
    <property type="evidence" value="ECO:0007669"/>
    <property type="project" value="UniProtKB-KW"/>
</dbReference>
<name>A0A8J2P057_9HEXA</name>
<gene>
    <name evidence="4" type="ORF">AFUS01_LOCUS21789</name>
</gene>
<keyword evidence="5" id="KW-1185">Reference proteome</keyword>
<keyword evidence="1" id="KW-0479">Metal-binding</keyword>
<dbReference type="GO" id="GO:0015074">
    <property type="term" value="P:DNA integration"/>
    <property type="evidence" value="ECO:0007669"/>
    <property type="project" value="InterPro"/>
</dbReference>
<dbReference type="InterPro" id="IPR001878">
    <property type="entry name" value="Znf_CCHC"/>
</dbReference>
<dbReference type="Pfam" id="PF18701">
    <property type="entry name" value="DUF5641"/>
    <property type="match status" value="1"/>
</dbReference>
<proteinExistence type="predicted"/>
<dbReference type="Pfam" id="PF03564">
    <property type="entry name" value="DUF1759"/>
    <property type="match status" value="1"/>
</dbReference>
<evidence type="ECO:0008006" key="6">
    <source>
        <dbReference type="Google" id="ProtNLM"/>
    </source>
</evidence>
<comment type="caution">
    <text evidence="4">The sequence shown here is derived from an EMBL/GenBank/DDBJ whole genome shotgun (WGS) entry which is preliminary data.</text>
</comment>